<keyword evidence="7" id="KW-1185">Reference proteome</keyword>
<reference evidence="6 7" key="1">
    <citation type="submission" date="2017-02" db="EMBL/GenBank/DDBJ databases">
        <title>Draft Genome Sequence of Streptomyces tsukubaensis F601, a Producer of the immunosuppressant tacrolimus FK506.</title>
        <authorList>
            <person name="Zong G."/>
            <person name="Zhong C."/>
            <person name="Fu J."/>
            <person name="Qin R."/>
            <person name="Cao G."/>
        </authorList>
    </citation>
    <scope>NUCLEOTIDE SEQUENCE [LARGE SCALE GENOMIC DNA]</scope>
    <source>
        <strain evidence="6 7">F601</strain>
    </source>
</reference>
<comment type="caution">
    <text evidence="6">The sequence shown here is derived from an EMBL/GenBank/DDBJ whole genome shotgun (WGS) entry which is preliminary data.</text>
</comment>
<evidence type="ECO:0000259" key="5">
    <source>
        <dbReference type="PROSITE" id="PS51186"/>
    </source>
</evidence>
<dbReference type="InterPro" id="IPR041380">
    <property type="entry name" value="Acetyltransf_17"/>
</dbReference>
<feature type="domain" description="N-acetyltransferase" evidence="5">
    <location>
        <begin position="1"/>
        <end position="142"/>
    </location>
</feature>
<dbReference type="GO" id="GO:0034069">
    <property type="term" value="F:aminoglycoside N-acetyltransferase activity"/>
    <property type="evidence" value="ECO:0007669"/>
    <property type="project" value="TreeGrafter"/>
</dbReference>
<feature type="binding site" evidence="4">
    <location>
        <begin position="71"/>
        <end position="73"/>
    </location>
    <ligand>
        <name>acetyl-CoA</name>
        <dbReference type="ChEBI" id="CHEBI:57288"/>
    </ligand>
</feature>
<dbReference type="AlphaFoldDB" id="A0A1V4A9K2"/>
<dbReference type="STRING" id="83656.B1H18_15905"/>
<dbReference type="Proteomes" id="UP000190539">
    <property type="component" value="Unassembled WGS sequence"/>
</dbReference>
<dbReference type="PROSITE" id="PS51186">
    <property type="entry name" value="GNAT"/>
    <property type="match status" value="1"/>
</dbReference>
<dbReference type="InterPro" id="IPR000182">
    <property type="entry name" value="GNAT_dom"/>
</dbReference>
<dbReference type="InterPro" id="IPR022902">
    <property type="entry name" value="NAcTrfase_Eis"/>
</dbReference>
<accession>A0A1V4A9K2</accession>
<evidence type="ECO:0000256" key="2">
    <source>
        <dbReference type="ARBA" id="ARBA00022679"/>
    </source>
</evidence>
<dbReference type="EMBL" id="MVFC01000011">
    <property type="protein sequence ID" value="OON78910.1"/>
    <property type="molecule type" value="Genomic_DNA"/>
</dbReference>
<gene>
    <name evidence="6" type="ORF">B1H18_15905</name>
</gene>
<dbReference type="GO" id="GO:0030649">
    <property type="term" value="P:aminoglycoside antibiotic catabolic process"/>
    <property type="evidence" value="ECO:0007669"/>
    <property type="project" value="TreeGrafter"/>
</dbReference>
<dbReference type="Pfam" id="PF13530">
    <property type="entry name" value="SCP2_2"/>
    <property type="match status" value="1"/>
</dbReference>
<organism evidence="6 7">
    <name type="scientific">Streptomyces tsukubensis</name>
    <dbReference type="NCBI Taxonomy" id="83656"/>
    <lineage>
        <taxon>Bacteria</taxon>
        <taxon>Bacillati</taxon>
        <taxon>Actinomycetota</taxon>
        <taxon>Actinomycetes</taxon>
        <taxon>Kitasatosporales</taxon>
        <taxon>Streptomycetaceae</taxon>
        <taxon>Streptomyces</taxon>
    </lineage>
</organism>
<comment type="caution">
    <text evidence="4">Lacks conserved residue(s) required for the propagation of feature annotation.</text>
</comment>
<protein>
    <submittedName>
        <fullName evidence="6">GNAT family N-acetyltransferase</fullName>
    </submittedName>
</protein>
<dbReference type="InterPro" id="IPR025559">
    <property type="entry name" value="Eis_dom"/>
</dbReference>
<dbReference type="InterPro" id="IPR036527">
    <property type="entry name" value="SCP2_sterol-bd_dom_sf"/>
</dbReference>
<proteinExistence type="inferred from homology"/>
<keyword evidence="3 4" id="KW-0012">Acyltransferase</keyword>
<keyword evidence="2 4" id="KW-0808">Transferase</keyword>
<dbReference type="PANTHER" id="PTHR37817">
    <property type="entry name" value="N-ACETYLTRANSFERASE EIS"/>
    <property type="match status" value="1"/>
</dbReference>
<dbReference type="Gene3D" id="3.40.630.30">
    <property type="match status" value="2"/>
</dbReference>
<comment type="subunit">
    <text evidence="4">Homohexamer; trimer of dimers.</text>
</comment>
<evidence type="ECO:0000256" key="3">
    <source>
        <dbReference type="ARBA" id="ARBA00023315"/>
    </source>
</evidence>
<dbReference type="HAMAP" id="MF_01812">
    <property type="entry name" value="Eis"/>
    <property type="match status" value="1"/>
</dbReference>
<evidence type="ECO:0000256" key="1">
    <source>
        <dbReference type="ARBA" id="ARBA00009213"/>
    </source>
</evidence>
<dbReference type="NCBIfam" id="NF002367">
    <property type="entry name" value="PRK01346.1-4"/>
    <property type="match status" value="1"/>
</dbReference>
<feature type="active site" description="Proton donor" evidence="4">
    <location>
        <position position="112"/>
    </location>
</feature>
<dbReference type="Gene3D" id="3.30.1050.10">
    <property type="entry name" value="SCP2 sterol-binding domain"/>
    <property type="match status" value="1"/>
</dbReference>
<dbReference type="PANTHER" id="PTHR37817:SF1">
    <property type="entry name" value="N-ACETYLTRANSFERASE EIS"/>
    <property type="match status" value="1"/>
</dbReference>
<dbReference type="SUPFAM" id="SSF55729">
    <property type="entry name" value="Acyl-CoA N-acyltransferases (Nat)"/>
    <property type="match status" value="1"/>
</dbReference>
<comment type="similarity">
    <text evidence="1 4">Belongs to the acetyltransferase Eis family.</text>
</comment>
<dbReference type="Pfam" id="PF13527">
    <property type="entry name" value="Acetyltransf_9"/>
    <property type="match status" value="1"/>
</dbReference>
<feature type="active site" description="Proton acceptor; via carboxylate" evidence="4">
    <location>
        <position position="402"/>
    </location>
</feature>
<evidence type="ECO:0000256" key="4">
    <source>
        <dbReference type="HAMAP-Rule" id="MF_01812"/>
    </source>
</evidence>
<dbReference type="InterPro" id="IPR016181">
    <property type="entry name" value="Acyl_CoA_acyltransferase"/>
</dbReference>
<feature type="binding site" evidence="4">
    <location>
        <begin position="79"/>
        <end position="84"/>
    </location>
    <ligand>
        <name>acetyl-CoA</name>
        <dbReference type="ChEBI" id="CHEBI:57288"/>
    </ligand>
</feature>
<dbReference type="SUPFAM" id="SSF55718">
    <property type="entry name" value="SCP-like"/>
    <property type="match status" value="1"/>
</dbReference>
<evidence type="ECO:0000313" key="7">
    <source>
        <dbReference type="Proteomes" id="UP000190539"/>
    </source>
</evidence>
<dbReference type="Pfam" id="PF17668">
    <property type="entry name" value="Acetyltransf_17"/>
    <property type="match status" value="1"/>
</dbReference>
<name>A0A1V4A9K2_9ACTN</name>
<sequence length="402" mass="43893">MPEWARALNTGFLRQPAVSDEETADRLSYVDLGRTLGAFDGGRCVGTFRSFRQEITAVGGAPVVADAISNVAVLPTHRRRGLLSGMMATDLAAAKKRGDTVATLISAEYPIYGRYGFGPATWGTDWSVDIARAALDRRWSGPEGGARVDLVDGTEVLKHGPELYERFRAAQPGAVTRDERWWRVTTGVTKQARNPFVDPFHVLYRSASGEVEGLLTYRVDEHWNDAKQPQNTAVVRDLIALTPSAERALWTYICSVDWITSVTAERRAPDDVLPLLMGDPRSAVPTTQADFLWVRILDVVAALEARTYAVPGSLVLDVADRGGFTGGRFRLDAEEHGARCAPTADSADLTLDVADLATLWLGDESAVRLAALGRVHEERPGAAATADVLFRTSRRPWCPDSF</sequence>
<dbReference type="CDD" id="cd04301">
    <property type="entry name" value="NAT_SF"/>
    <property type="match status" value="1"/>
</dbReference>
<dbReference type="InterPro" id="IPR051554">
    <property type="entry name" value="Acetyltransferase_Eis"/>
</dbReference>
<evidence type="ECO:0000313" key="6">
    <source>
        <dbReference type="EMBL" id="OON78910.1"/>
    </source>
</evidence>